<feature type="repeat" description="TPR" evidence="18">
    <location>
        <begin position="509"/>
        <end position="542"/>
    </location>
</feature>
<evidence type="ECO:0000256" key="3">
    <source>
        <dbReference type="ARBA" id="ARBA00005348"/>
    </source>
</evidence>
<dbReference type="InParanoid" id="A5E3Z0"/>
<comment type="subcellular location">
    <subcellularLocation>
        <location evidence="2">Cytoplasm</location>
        <location evidence="2">Cytosol</location>
    </subcellularLocation>
    <subcellularLocation>
        <location evidence="1">Peroxisome matrix</location>
    </subcellularLocation>
</comment>
<dbReference type="PANTHER" id="PTHR10130">
    <property type="entry name" value="PEROXISOMAL TARGETING SIGNAL 1 RECEPTOR PEX5"/>
    <property type="match status" value="1"/>
</dbReference>
<keyword evidence="21" id="KW-1185">Reference proteome</keyword>
<comment type="subunit">
    <text evidence="16">Interacts (via WxxxF/Y and LVxEF motifs) with PEX14; promoting translocation through the PEX13-PEX14 docking complex.</text>
</comment>
<dbReference type="AlphaFoldDB" id="A5E3Z0"/>
<feature type="repeat" description="TPR" evidence="18">
    <location>
        <begin position="475"/>
        <end position="508"/>
    </location>
</feature>
<dbReference type="Pfam" id="PF00515">
    <property type="entry name" value="TPR_1"/>
    <property type="match status" value="1"/>
</dbReference>
<proteinExistence type="inferred from homology"/>
<feature type="compositionally biased region" description="Polar residues" evidence="19">
    <location>
        <begin position="205"/>
        <end position="215"/>
    </location>
</feature>
<comment type="function">
    <text evidence="17">Receptor that mediates peroxisomal import of proteins containing a C-terminal PTS1-type tripeptide peroxisomal targeting signal (SKL-type). Binds to cargo proteins containing a PTS1 peroxisomal targeting signal in the cytosol, and translocates them into the peroxisome matrix by passing through the PEX13-PEX14 docking complex along with cargo proteins. PEX5 receptor is then retrotranslocated into the cytosol, leading to release of bound cargo in the peroxisome matrix, and reset for a subsequent peroxisome import cycle.</text>
</comment>
<dbReference type="GO" id="GO:0005829">
    <property type="term" value="C:cytosol"/>
    <property type="evidence" value="ECO:0007669"/>
    <property type="project" value="UniProtKB-SubCell"/>
</dbReference>
<gene>
    <name evidence="20" type="ORF">LELG_04329</name>
</gene>
<evidence type="ECO:0000256" key="19">
    <source>
        <dbReference type="SAM" id="MobiDB-lite"/>
    </source>
</evidence>
<dbReference type="InterPro" id="IPR019734">
    <property type="entry name" value="TPR_rpt"/>
</dbReference>
<keyword evidence="8" id="KW-0677">Repeat</keyword>
<evidence type="ECO:0000256" key="9">
    <source>
        <dbReference type="ARBA" id="ARBA00022803"/>
    </source>
</evidence>
<keyword evidence="10" id="KW-0832">Ubl conjugation</keyword>
<dbReference type="PROSITE" id="PS50005">
    <property type="entry name" value="TPR"/>
    <property type="match status" value="3"/>
</dbReference>
<feature type="compositionally biased region" description="Polar residues" evidence="19">
    <location>
        <begin position="40"/>
        <end position="49"/>
    </location>
</feature>
<reference evidence="20 21" key="1">
    <citation type="journal article" date="2009" name="Nature">
        <title>Evolution of pathogenicity and sexual reproduction in eight Candida genomes.</title>
        <authorList>
            <person name="Butler G."/>
            <person name="Rasmussen M.D."/>
            <person name="Lin M.F."/>
            <person name="Santos M.A."/>
            <person name="Sakthikumar S."/>
            <person name="Munro C.A."/>
            <person name="Rheinbay E."/>
            <person name="Grabherr M."/>
            <person name="Forche A."/>
            <person name="Reedy J.L."/>
            <person name="Agrafioti I."/>
            <person name="Arnaud M.B."/>
            <person name="Bates S."/>
            <person name="Brown A.J."/>
            <person name="Brunke S."/>
            <person name="Costanzo M.C."/>
            <person name="Fitzpatrick D.A."/>
            <person name="de Groot P.W."/>
            <person name="Harris D."/>
            <person name="Hoyer L.L."/>
            <person name="Hube B."/>
            <person name="Klis F.M."/>
            <person name="Kodira C."/>
            <person name="Lennard N."/>
            <person name="Logue M.E."/>
            <person name="Martin R."/>
            <person name="Neiman A.M."/>
            <person name="Nikolaou E."/>
            <person name="Quail M.A."/>
            <person name="Quinn J."/>
            <person name="Santos M.C."/>
            <person name="Schmitzberger F.F."/>
            <person name="Sherlock G."/>
            <person name="Shah P."/>
            <person name="Silverstein K.A."/>
            <person name="Skrzypek M.S."/>
            <person name="Soll D."/>
            <person name="Staggs R."/>
            <person name="Stansfield I."/>
            <person name="Stumpf M.P."/>
            <person name="Sudbery P.E."/>
            <person name="Srikantha T."/>
            <person name="Zeng Q."/>
            <person name="Berman J."/>
            <person name="Berriman M."/>
            <person name="Heitman J."/>
            <person name="Gow N.A."/>
            <person name="Lorenz M.C."/>
            <person name="Birren B.W."/>
            <person name="Kellis M."/>
            <person name="Cuomo C.A."/>
        </authorList>
    </citation>
    <scope>NUCLEOTIDE SEQUENCE [LARGE SCALE GENOMIC DNA]</scope>
    <source>
        <strain evidence="21">ATCC 11503 / BCRC 21390 / CBS 2605 / JCM 1781 / NBRC 1676 / NRRL YB-4239</strain>
    </source>
</reference>
<evidence type="ECO:0000256" key="15">
    <source>
        <dbReference type="ARBA" id="ARBA00032505"/>
    </source>
</evidence>
<dbReference type="HOGENOM" id="CLU_013516_3_0_1"/>
<comment type="similarity">
    <text evidence="3">Belongs to the peroxisomal targeting signal receptor family.</text>
</comment>
<keyword evidence="14" id="KW-0576">Peroxisome</keyword>
<sequence length="634" mass="72068">MSFVGGGPDCAVGNNAVSQLNKHTQQDRSLQQQASSSQQHGINLPNQGFKSRDNIINARDRQNLDQFMNAGSPSVQANSFQFQQMRHELNGMQHHQQPQQHQNNWSKDFKQQSVSPVPQNASPIVKNTQWANEFQSVGPLVQQSSQAIHQHHPQALGNQNYTLYRPMMNSYRPMMMMGGAGGMSSYQQQQQQQPMMHQHQQPQADTQKQDSTQQVDWDDQFKQIEELSTSELNKEEEATKQADDKDDIVIDDKYQATFQEVWDSLNSEAFENDLIEQQYEEFKHTQRETFPADMNQWERDFAKYASTRAHFGDYKFEEQSQNQFMDLPADQDPYEIGLQLMENGAKLSEAALAFEAAIQKNENHVDAWLKLGEVQTQNEKEIAGISALEKCLELHPENAEAMMNLAISYINEGYDNAAFATLERWISTKYPAIAEKARLENPEITDEDRISLNNRVTELFLKAAQLSPDHASMDADVQMGLGVLFYANEDFDKTIDCFKAALSIRPNDAVLWNRLGASLANSNRLEEAVEAYFKALQLKPTFVRARYNLGVSCINIGCYKEAVEHLLSGLLMHQVEGVEGDNNASGNMGTLNHNQSTSLTETLKRAFIGMERRDLVELVKPNMDLNQFRGEFNF</sequence>
<dbReference type="FunFam" id="1.25.40.10:FF:000218">
    <property type="entry name" value="Peroxisomal targeting signal receptor"/>
    <property type="match status" value="1"/>
</dbReference>
<evidence type="ECO:0000256" key="1">
    <source>
        <dbReference type="ARBA" id="ARBA00004253"/>
    </source>
</evidence>
<name>A5E3Z0_LODEL</name>
<dbReference type="KEGG" id="lel:PVL30_004051"/>
<evidence type="ECO:0000256" key="8">
    <source>
        <dbReference type="ARBA" id="ARBA00022737"/>
    </source>
</evidence>
<dbReference type="GO" id="GO:0016560">
    <property type="term" value="P:protein import into peroxisome matrix, docking"/>
    <property type="evidence" value="ECO:0007669"/>
    <property type="project" value="TreeGrafter"/>
</dbReference>
<evidence type="ECO:0000256" key="10">
    <source>
        <dbReference type="ARBA" id="ARBA00022843"/>
    </source>
</evidence>
<keyword evidence="7" id="KW-1017">Isopeptide bond</keyword>
<evidence type="ECO:0000256" key="7">
    <source>
        <dbReference type="ARBA" id="ARBA00022499"/>
    </source>
</evidence>
<evidence type="ECO:0000256" key="4">
    <source>
        <dbReference type="ARBA" id="ARBA00014710"/>
    </source>
</evidence>
<keyword evidence="12" id="KW-0882">Thioester bond</keyword>
<dbReference type="InterPro" id="IPR024111">
    <property type="entry name" value="PEX5/PEX5L"/>
</dbReference>
<keyword evidence="9 18" id="KW-0802">TPR repeat</keyword>
<dbReference type="EMBL" id="CH981529">
    <property type="protein sequence ID" value="EDK46148.1"/>
    <property type="molecule type" value="Genomic_DNA"/>
</dbReference>
<dbReference type="SMART" id="SM00028">
    <property type="entry name" value="TPR"/>
    <property type="match status" value="4"/>
</dbReference>
<keyword evidence="5" id="KW-0813">Transport</keyword>
<dbReference type="FunCoup" id="A5E3Z0">
    <property type="interactions" value="89"/>
</dbReference>
<evidence type="ECO:0000256" key="14">
    <source>
        <dbReference type="ARBA" id="ARBA00023140"/>
    </source>
</evidence>
<dbReference type="PANTHER" id="PTHR10130:SF0">
    <property type="entry name" value="GH08708P"/>
    <property type="match status" value="1"/>
</dbReference>
<evidence type="ECO:0000256" key="2">
    <source>
        <dbReference type="ARBA" id="ARBA00004514"/>
    </source>
</evidence>
<dbReference type="GO" id="GO:0005778">
    <property type="term" value="C:peroxisomal membrane"/>
    <property type="evidence" value="ECO:0007669"/>
    <property type="project" value="TreeGrafter"/>
</dbReference>
<feature type="compositionally biased region" description="Low complexity" evidence="19">
    <location>
        <begin position="27"/>
        <end position="39"/>
    </location>
</feature>
<dbReference type="GO" id="GO:0005782">
    <property type="term" value="C:peroxisomal matrix"/>
    <property type="evidence" value="ECO:0007669"/>
    <property type="project" value="UniProtKB-SubCell"/>
</dbReference>
<evidence type="ECO:0000256" key="11">
    <source>
        <dbReference type="ARBA" id="ARBA00022927"/>
    </source>
</evidence>
<dbReference type="GeneID" id="5231441"/>
<feature type="region of interest" description="Disordered" evidence="19">
    <location>
        <begin position="21"/>
        <end position="50"/>
    </location>
</feature>
<dbReference type="InterPro" id="IPR011990">
    <property type="entry name" value="TPR-like_helical_dom_sf"/>
</dbReference>
<dbReference type="Proteomes" id="UP000001996">
    <property type="component" value="Unassembled WGS sequence"/>
</dbReference>
<feature type="region of interest" description="Disordered" evidence="19">
    <location>
        <begin position="182"/>
        <end position="215"/>
    </location>
</feature>
<evidence type="ECO:0000313" key="21">
    <source>
        <dbReference type="Proteomes" id="UP000001996"/>
    </source>
</evidence>
<evidence type="ECO:0000313" key="20">
    <source>
        <dbReference type="EMBL" id="EDK46148.1"/>
    </source>
</evidence>
<evidence type="ECO:0000256" key="5">
    <source>
        <dbReference type="ARBA" id="ARBA00022448"/>
    </source>
</evidence>
<evidence type="ECO:0000256" key="16">
    <source>
        <dbReference type="ARBA" id="ARBA00038659"/>
    </source>
</evidence>
<dbReference type="OMA" id="DHETWEA"/>
<feature type="compositionally biased region" description="Low complexity" evidence="19">
    <location>
        <begin position="182"/>
        <end position="204"/>
    </location>
</feature>
<keyword evidence="6" id="KW-0963">Cytoplasm</keyword>
<evidence type="ECO:0000256" key="17">
    <source>
        <dbReference type="ARBA" id="ARBA00046106"/>
    </source>
</evidence>
<keyword evidence="13" id="KW-0811">Translocation</keyword>
<feature type="repeat" description="TPR" evidence="18">
    <location>
        <begin position="365"/>
        <end position="398"/>
    </location>
</feature>
<evidence type="ECO:0000256" key="6">
    <source>
        <dbReference type="ARBA" id="ARBA00022490"/>
    </source>
</evidence>
<organism evidence="20 21">
    <name type="scientific">Lodderomyces elongisporus (strain ATCC 11503 / CBS 2605 / JCM 1781 / NBRC 1676 / NRRL YB-4239)</name>
    <name type="common">Yeast</name>
    <name type="synonym">Saccharomyces elongisporus</name>
    <dbReference type="NCBI Taxonomy" id="379508"/>
    <lineage>
        <taxon>Eukaryota</taxon>
        <taxon>Fungi</taxon>
        <taxon>Dikarya</taxon>
        <taxon>Ascomycota</taxon>
        <taxon>Saccharomycotina</taxon>
        <taxon>Pichiomycetes</taxon>
        <taxon>Debaryomycetaceae</taxon>
        <taxon>Candida/Lodderomyces clade</taxon>
        <taxon>Lodderomyces</taxon>
    </lineage>
</organism>
<keyword evidence="11" id="KW-0653">Protein transport</keyword>
<dbReference type="VEuPathDB" id="FungiDB:LELG_04329"/>
<accession>A5E3Z0</accession>
<evidence type="ECO:0000256" key="18">
    <source>
        <dbReference type="PROSITE-ProRule" id="PRU00339"/>
    </source>
</evidence>
<dbReference type="eggNOG" id="KOG1125">
    <property type="taxonomic scope" value="Eukaryota"/>
</dbReference>
<evidence type="ECO:0000256" key="12">
    <source>
        <dbReference type="ARBA" id="ARBA00022966"/>
    </source>
</evidence>
<dbReference type="Gene3D" id="1.25.40.10">
    <property type="entry name" value="Tetratricopeptide repeat domain"/>
    <property type="match status" value="1"/>
</dbReference>
<keyword evidence="20" id="KW-0675">Receptor</keyword>
<evidence type="ECO:0000256" key="13">
    <source>
        <dbReference type="ARBA" id="ARBA00023010"/>
    </source>
</evidence>
<dbReference type="STRING" id="379508.A5E3Z0"/>
<dbReference type="GO" id="GO:0005052">
    <property type="term" value="F:peroxisome matrix targeting signal-1 binding"/>
    <property type="evidence" value="ECO:0007669"/>
    <property type="project" value="TreeGrafter"/>
</dbReference>
<dbReference type="SUPFAM" id="SSF48452">
    <property type="entry name" value="TPR-like"/>
    <property type="match status" value="1"/>
</dbReference>
<dbReference type="OrthoDB" id="10006023at2759"/>
<protein>
    <recommendedName>
        <fullName evidence="4">Peroxisomal targeting signal receptor</fullName>
    </recommendedName>
    <alternativeName>
        <fullName evidence="15">Peroxin-5</fullName>
    </alternativeName>
</protein>